<organism evidence="3 4">
    <name type="scientific">Exophiala aquamarina CBS 119918</name>
    <dbReference type="NCBI Taxonomy" id="1182545"/>
    <lineage>
        <taxon>Eukaryota</taxon>
        <taxon>Fungi</taxon>
        <taxon>Dikarya</taxon>
        <taxon>Ascomycota</taxon>
        <taxon>Pezizomycotina</taxon>
        <taxon>Eurotiomycetes</taxon>
        <taxon>Chaetothyriomycetidae</taxon>
        <taxon>Chaetothyriales</taxon>
        <taxon>Herpotrichiellaceae</taxon>
        <taxon>Exophiala</taxon>
    </lineage>
</organism>
<accession>A0A072NXS2</accession>
<dbReference type="OrthoDB" id="3232309at2759"/>
<dbReference type="PANTHER" id="PTHR39466">
    <property type="entry name" value="RGS DOMAIN-CONTAINING PROTEIN"/>
    <property type="match status" value="1"/>
</dbReference>
<evidence type="ECO:0000313" key="4">
    <source>
        <dbReference type="Proteomes" id="UP000027920"/>
    </source>
</evidence>
<keyword evidence="2" id="KW-0472">Membrane</keyword>
<feature type="region of interest" description="Disordered" evidence="1">
    <location>
        <begin position="149"/>
        <end position="189"/>
    </location>
</feature>
<dbReference type="GeneID" id="25287035"/>
<dbReference type="InterPro" id="IPR044926">
    <property type="entry name" value="RGS_subdomain_2"/>
</dbReference>
<evidence type="ECO:0000313" key="3">
    <source>
        <dbReference type="EMBL" id="KEF51803.1"/>
    </source>
</evidence>
<dbReference type="PANTHER" id="PTHR39466:SF1">
    <property type="entry name" value="RGS DOMAIN-CONTAINING PROTEIN"/>
    <property type="match status" value="1"/>
</dbReference>
<dbReference type="STRING" id="1182545.A0A072NXS2"/>
<dbReference type="Gene3D" id="1.10.167.10">
    <property type="entry name" value="Regulator of G-protein Signalling 4, domain 2"/>
    <property type="match status" value="1"/>
</dbReference>
<dbReference type="EMBL" id="AMGV01000021">
    <property type="protein sequence ID" value="KEF51803.1"/>
    <property type="molecule type" value="Genomic_DNA"/>
</dbReference>
<feature type="region of interest" description="Disordered" evidence="1">
    <location>
        <begin position="1"/>
        <end position="38"/>
    </location>
</feature>
<reference evidence="3 4" key="1">
    <citation type="submission" date="2013-03" db="EMBL/GenBank/DDBJ databases">
        <title>The Genome Sequence of Exophiala aquamarina CBS 119918.</title>
        <authorList>
            <consortium name="The Broad Institute Genomics Platform"/>
            <person name="Cuomo C."/>
            <person name="de Hoog S."/>
            <person name="Gorbushina A."/>
            <person name="Walker B."/>
            <person name="Young S.K."/>
            <person name="Zeng Q."/>
            <person name="Gargeya S."/>
            <person name="Fitzgerald M."/>
            <person name="Haas B."/>
            <person name="Abouelleil A."/>
            <person name="Allen A.W."/>
            <person name="Alvarado L."/>
            <person name="Arachchi H.M."/>
            <person name="Berlin A.M."/>
            <person name="Chapman S.B."/>
            <person name="Gainer-Dewar J."/>
            <person name="Goldberg J."/>
            <person name="Griggs A."/>
            <person name="Gujja S."/>
            <person name="Hansen M."/>
            <person name="Howarth C."/>
            <person name="Imamovic A."/>
            <person name="Ireland A."/>
            <person name="Larimer J."/>
            <person name="McCowan C."/>
            <person name="Murphy C."/>
            <person name="Pearson M."/>
            <person name="Poon T.W."/>
            <person name="Priest M."/>
            <person name="Roberts A."/>
            <person name="Saif S."/>
            <person name="Shea T."/>
            <person name="Sisk P."/>
            <person name="Sykes S."/>
            <person name="Wortman J."/>
            <person name="Nusbaum C."/>
            <person name="Birren B."/>
        </authorList>
    </citation>
    <scope>NUCLEOTIDE SEQUENCE [LARGE SCALE GENOMIC DNA]</scope>
    <source>
        <strain evidence="3 4">CBS 119918</strain>
    </source>
</reference>
<dbReference type="SUPFAM" id="SSF48097">
    <property type="entry name" value="Regulator of G-protein signaling, RGS"/>
    <property type="match status" value="1"/>
</dbReference>
<feature type="transmembrane region" description="Helical" evidence="2">
    <location>
        <begin position="294"/>
        <end position="314"/>
    </location>
</feature>
<dbReference type="RefSeq" id="XP_013254393.1">
    <property type="nucleotide sequence ID" value="XM_013398939.1"/>
</dbReference>
<gene>
    <name evidence="3" type="ORF">A1O9_12140</name>
</gene>
<keyword evidence="2" id="KW-0812">Transmembrane</keyword>
<dbReference type="Proteomes" id="UP000027920">
    <property type="component" value="Unassembled WGS sequence"/>
</dbReference>
<feature type="transmembrane region" description="Helical" evidence="2">
    <location>
        <begin position="320"/>
        <end position="344"/>
    </location>
</feature>
<comment type="caution">
    <text evidence="3">The sequence shown here is derived from an EMBL/GenBank/DDBJ whole genome shotgun (WGS) entry which is preliminary data.</text>
</comment>
<evidence type="ECO:0008006" key="5">
    <source>
        <dbReference type="Google" id="ProtNLM"/>
    </source>
</evidence>
<sequence>MSASLNYRRPVYVTSSRQSLDSEKGGQAESVTSSSSSPYGIPDALSFDRIISGGTCPPVSVREFMDFLRYIEYDAENLQFFLWYRDYCKRFAELPQNEQMLAKEWTPEHALAEKTSAEKEKLPKKIAPEAAAVLKGTDFDPQAKAVMPEAVPNPFNTPPRTPSATDRESVAPSTARWSEDGSTLPAGSLPLGKKAQTAFDEAGALQPFTIQPFREEISRIIAIYIADGGARLLNLSSKEKAGLLKALSVTTHPSAFRGVVATVEWTLRHQAHPNFIRWTICNGNPPRQTFARGLGVAGIVAGIVYAIVITLSSAHRGWRALAFLGLFIGISTLFAAWKGMCVVLHGMHHRHLRPWELFQDSESAASEYALGKGSFDTLGSSNSYEDEPWVAQYEKRNVIRKIFDREVWIQEPALRQIQDTIFLQALIVAFIIGAITTAIFLAVPRGNFF</sequence>
<name>A0A072NXS2_9EURO</name>
<feature type="compositionally biased region" description="Polar residues" evidence="1">
    <location>
        <begin position="29"/>
        <end position="38"/>
    </location>
</feature>
<dbReference type="InterPro" id="IPR036305">
    <property type="entry name" value="RGS_sf"/>
</dbReference>
<dbReference type="AlphaFoldDB" id="A0A072NXS2"/>
<evidence type="ECO:0000256" key="1">
    <source>
        <dbReference type="SAM" id="MobiDB-lite"/>
    </source>
</evidence>
<dbReference type="HOGENOM" id="CLU_041181_1_0_1"/>
<evidence type="ECO:0000256" key="2">
    <source>
        <dbReference type="SAM" id="Phobius"/>
    </source>
</evidence>
<proteinExistence type="predicted"/>
<protein>
    <recommendedName>
        <fullName evidence="5">RGS domain-containing protein</fullName>
    </recommendedName>
</protein>
<keyword evidence="4" id="KW-1185">Reference proteome</keyword>
<keyword evidence="2" id="KW-1133">Transmembrane helix</keyword>
<feature type="transmembrane region" description="Helical" evidence="2">
    <location>
        <begin position="421"/>
        <end position="443"/>
    </location>
</feature>
<dbReference type="VEuPathDB" id="FungiDB:A1O9_12140"/>